<dbReference type="AlphaFoldDB" id="A0A346Y1N8"/>
<protein>
    <submittedName>
        <fullName evidence="2">Methyltransferase</fullName>
    </submittedName>
</protein>
<organism evidence="2 3">
    <name type="scientific">Euzebya pacifica</name>
    <dbReference type="NCBI Taxonomy" id="1608957"/>
    <lineage>
        <taxon>Bacteria</taxon>
        <taxon>Bacillati</taxon>
        <taxon>Actinomycetota</taxon>
        <taxon>Nitriliruptoria</taxon>
        <taxon>Euzebyales</taxon>
    </lineage>
</organism>
<name>A0A346Y1N8_9ACTN</name>
<dbReference type="KEGG" id="euz:DVS28_a3712"/>
<dbReference type="RefSeq" id="WP_114592734.1">
    <property type="nucleotide sequence ID" value="NZ_CP031165.1"/>
</dbReference>
<proteinExistence type="predicted"/>
<keyword evidence="2" id="KW-0808">Transferase</keyword>
<dbReference type="InterPro" id="IPR029063">
    <property type="entry name" value="SAM-dependent_MTases_sf"/>
</dbReference>
<dbReference type="EMBL" id="CP031165">
    <property type="protein sequence ID" value="AXV08385.1"/>
    <property type="molecule type" value="Genomic_DNA"/>
</dbReference>
<dbReference type="Proteomes" id="UP000264006">
    <property type="component" value="Chromosome"/>
</dbReference>
<keyword evidence="2" id="KW-0489">Methyltransferase</keyword>
<evidence type="ECO:0000313" key="3">
    <source>
        <dbReference type="Proteomes" id="UP000264006"/>
    </source>
</evidence>
<dbReference type="Pfam" id="PF08241">
    <property type="entry name" value="Methyltransf_11"/>
    <property type="match status" value="1"/>
</dbReference>
<dbReference type="SUPFAM" id="SSF53335">
    <property type="entry name" value="S-adenosyl-L-methionine-dependent methyltransferases"/>
    <property type="match status" value="1"/>
</dbReference>
<feature type="domain" description="Methyltransferase type 11" evidence="1">
    <location>
        <begin position="61"/>
        <end position="158"/>
    </location>
</feature>
<dbReference type="InterPro" id="IPR013216">
    <property type="entry name" value="Methyltransf_11"/>
</dbReference>
<dbReference type="GO" id="GO:0008757">
    <property type="term" value="F:S-adenosylmethionine-dependent methyltransferase activity"/>
    <property type="evidence" value="ECO:0007669"/>
    <property type="project" value="InterPro"/>
</dbReference>
<evidence type="ECO:0000259" key="1">
    <source>
        <dbReference type="Pfam" id="PF08241"/>
    </source>
</evidence>
<evidence type="ECO:0000313" key="2">
    <source>
        <dbReference type="EMBL" id="AXV08385.1"/>
    </source>
</evidence>
<dbReference type="GO" id="GO:0032259">
    <property type="term" value="P:methylation"/>
    <property type="evidence" value="ECO:0007669"/>
    <property type="project" value="UniProtKB-KW"/>
</dbReference>
<dbReference type="Gene3D" id="3.40.50.150">
    <property type="entry name" value="Vaccinia Virus protein VP39"/>
    <property type="match status" value="1"/>
</dbReference>
<keyword evidence="3" id="KW-1185">Reference proteome</keyword>
<accession>A0A346Y1N8</accession>
<reference evidence="2 3" key="1">
    <citation type="submission" date="2018-09" db="EMBL/GenBank/DDBJ databases">
        <title>Complete genome sequence of Euzebya sp. DY32-46 isolated from seawater of Pacific Ocean.</title>
        <authorList>
            <person name="Xu L."/>
            <person name="Wu Y.-H."/>
            <person name="Xu X.-W."/>
        </authorList>
    </citation>
    <scope>NUCLEOTIDE SEQUENCE [LARGE SCALE GENOMIC DNA]</scope>
    <source>
        <strain evidence="2 3">DY32-46</strain>
    </source>
</reference>
<dbReference type="PANTHER" id="PTHR43591">
    <property type="entry name" value="METHYLTRANSFERASE"/>
    <property type="match status" value="1"/>
</dbReference>
<sequence>MAAEPASPIDPREANIVYHDWEAGTYDDKWSISFDERCIDYAVGRFAKALHGRPRAFEKVLEVGTGTGFFLLNLAQAGFVGEAHATDISEEMVKVCVENGRRLGIEVHGKSADAEALPYPDNSFDLVMGHAFIHHVPDLDTAFSEFMRVLKPGGRLIIAGEPTYLGDAVANQFKRIARVGVKTAAALFGRDRVLKAPEQMPAEEMEAAALEWHVDLHIFTPTELQDLALRGGFHEVETFTEELTANWFGWLTRTAEAMLADGILPDRYPLVAYRAWKSLFWVDEHVLRHVVPKDLFYNAILVAVKPKG</sequence>
<gene>
    <name evidence="2" type="ORF">DVS28_a3712</name>
</gene>
<dbReference type="OrthoDB" id="5566900at2"/>
<dbReference type="CDD" id="cd02440">
    <property type="entry name" value="AdoMet_MTases"/>
    <property type="match status" value="1"/>
</dbReference>
<dbReference type="PANTHER" id="PTHR43591:SF110">
    <property type="entry name" value="RHODANESE DOMAIN-CONTAINING PROTEIN"/>
    <property type="match status" value="1"/>
</dbReference>